<sequence length="97" mass="11083">MRIKAKLKGDKTEVKVMMKHPMLSYREAKKKGKEANFIVYVTAKNEGAVVYEVSTSQFLSKNPYMKFYFKGGKKGEEVEITWVDLKGKSKTGKAKIK</sequence>
<dbReference type="STRING" id="749222.Nitsa_0365"/>
<dbReference type="InterPro" id="IPR014756">
    <property type="entry name" value="Ig_E-set"/>
</dbReference>
<dbReference type="Gene3D" id="2.60.40.10">
    <property type="entry name" value="Immunoglobulins"/>
    <property type="match status" value="1"/>
</dbReference>
<reference evidence="2 3" key="1">
    <citation type="journal article" date="2011" name="Stand. Genomic Sci.">
        <title>Complete genome sequence of Nitratifractor salsuginis type strain (E9I37-1).</title>
        <authorList>
            <person name="Anderson I."/>
            <person name="Sikorski J."/>
            <person name="Zeytun A."/>
            <person name="Nolan M."/>
            <person name="Lapidus A."/>
            <person name="Lucas S."/>
            <person name="Hammon N."/>
            <person name="Deshpande S."/>
            <person name="Cheng J.F."/>
            <person name="Tapia R."/>
            <person name="Han C."/>
            <person name="Goodwin L."/>
            <person name="Pitluck S."/>
            <person name="Liolios K."/>
            <person name="Pagani I."/>
            <person name="Ivanova N."/>
            <person name="Huntemann M."/>
            <person name="Mavromatis K."/>
            <person name="Ovchinikova G."/>
            <person name="Pati A."/>
            <person name="Chen A."/>
            <person name="Palaniappan K."/>
            <person name="Land M."/>
            <person name="Hauser L."/>
            <person name="Brambilla E.M."/>
            <person name="Ngatchou-Djao O.D."/>
            <person name="Rohde M."/>
            <person name="Tindall B.J."/>
            <person name="Goker M."/>
            <person name="Detter J.C."/>
            <person name="Woyke T."/>
            <person name="Bristow J."/>
            <person name="Eisen J.A."/>
            <person name="Markowitz V."/>
            <person name="Hugenholtz P."/>
            <person name="Klenk H.P."/>
            <person name="Kyrpides N.C."/>
        </authorList>
    </citation>
    <scope>NUCLEOTIDE SEQUENCE [LARGE SCALE GENOMIC DNA]</scope>
    <source>
        <strain evidence="3">DSM 16511 / JCM 12458 / E9I37-1</strain>
    </source>
</reference>
<dbReference type="eggNOG" id="ENOG502ZHK8">
    <property type="taxonomic scope" value="Bacteria"/>
</dbReference>
<evidence type="ECO:0000313" key="2">
    <source>
        <dbReference type="EMBL" id="ADV45635.1"/>
    </source>
</evidence>
<dbReference type="InterPro" id="IPR014880">
    <property type="entry name" value="SoxZ_dom"/>
</dbReference>
<dbReference type="EMBL" id="CP002452">
    <property type="protein sequence ID" value="ADV45635.1"/>
    <property type="molecule type" value="Genomic_DNA"/>
</dbReference>
<gene>
    <name evidence="2" type="ordered locus">Nitsa_0365</name>
</gene>
<name>E6WZX7_NITSE</name>
<evidence type="ECO:0000313" key="3">
    <source>
        <dbReference type="Proteomes" id="UP000008633"/>
    </source>
</evidence>
<feature type="domain" description="Sulphur oxidation protein SoxZ" evidence="1">
    <location>
        <begin position="3"/>
        <end position="94"/>
    </location>
</feature>
<accession>E6WZX7</accession>
<evidence type="ECO:0000259" key="1">
    <source>
        <dbReference type="Pfam" id="PF08770"/>
    </source>
</evidence>
<dbReference type="Pfam" id="PF08770">
    <property type="entry name" value="SoxZ"/>
    <property type="match status" value="1"/>
</dbReference>
<keyword evidence="3" id="KW-1185">Reference proteome</keyword>
<protein>
    <submittedName>
        <fullName evidence="2">Sulfur compound chelating protein SoxZ</fullName>
    </submittedName>
</protein>
<dbReference type="SUPFAM" id="SSF81296">
    <property type="entry name" value="E set domains"/>
    <property type="match status" value="1"/>
</dbReference>
<dbReference type="Proteomes" id="UP000008633">
    <property type="component" value="Chromosome"/>
</dbReference>
<dbReference type="NCBIfam" id="TIGR04490">
    <property type="entry name" value="SoxZ_true"/>
    <property type="match status" value="1"/>
</dbReference>
<dbReference type="AlphaFoldDB" id="E6WZX7"/>
<dbReference type="InterPro" id="IPR030995">
    <property type="entry name" value="SoxZ"/>
</dbReference>
<dbReference type="RefSeq" id="WP_013553331.1">
    <property type="nucleotide sequence ID" value="NC_014935.1"/>
</dbReference>
<dbReference type="InterPro" id="IPR013783">
    <property type="entry name" value="Ig-like_fold"/>
</dbReference>
<dbReference type="OrthoDB" id="5344746at2"/>
<dbReference type="KEGG" id="nsa:Nitsa_0365"/>
<reference evidence="3" key="2">
    <citation type="submission" date="2011-01" db="EMBL/GenBank/DDBJ databases">
        <title>The complete genome of Nitratifractor salsuginis DSM 16511.</title>
        <authorList>
            <consortium name="US DOE Joint Genome Institute (JGI-PGF)"/>
            <person name="Lucas S."/>
            <person name="Copeland A."/>
            <person name="Lapidus A."/>
            <person name="Bruce D."/>
            <person name="Goodwin L."/>
            <person name="Pitluck S."/>
            <person name="Kyrpides N."/>
            <person name="Mavromatis K."/>
            <person name="Ivanova N."/>
            <person name="Mikhailova N."/>
            <person name="Zeytun A."/>
            <person name="Detter J.C."/>
            <person name="Tapia R."/>
            <person name="Han C."/>
            <person name="Land M."/>
            <person name="Hauser L."/>
            <person name="Markowitz V."/>
            <person name="Cheng J.-F."/>
            <person name="Hugenholtz P."/>
            <person name="Woyke T."/>
            <person name="Wu D."/>
            <person name="Tindall B."/>
            <person name="Schuetze A."/>
            <person name="Brambilla E."/>
            <person name="Klenk H.-P."/>
            <person name="Eisen J.A."/>
        </authorList>
    </citation>
    <scope>NUCLEOTIDE SEQUENCE [LARGE SCALE GENOMIC DNA]</scope>
    <source>
        <strain evidence="3">DSM 16511 / JCM 12458 / E9I37-1</strain>
    </source>
</reference>
<dbReference type="HOGENOM" id="CLU_172621_1_0_7"/>
<proteinExistence type="predicted"/>
<organism evidence="2 3">
    <name type="scientific">Nitratifractor salsuginis (strain DSM 16511 / JCM 12458 / E9I37-1)</name>
    <dbReference type="NCBI Taxonomy" id="749222"/>
    <lineage>
        <taxon>Bacteria</taxon>
        <taxon>Pseudomonadati</taxon>
        <taxon>Campylobacterota</taxon>
        <taxon>Epsilonproteobacteria</taxon>
        <taxon>Campylobacterales</taxon>
        <taxon>Sulfurovaceae</taxon>
        <taxon>Nitratifractor</taxon>
    </lineage>
</organism>